<dbReference type="FunCoup" id="T1I1S4">
    <property type="interactions" value="1678"/>
</dbReference>
<dbReference type="STRING" id="13249.T1I1S4"/>
<keyword evidence="10" id="KW-0408">Iron</keyword>
<accession>T1I1S4</accession>
<dbReference type="GO" id="GO:0046872">
    <property type="term" value="F:metal ion binding"/>
    <property type="evidence" value="ECO:0007669"/>
    <property type="project" value="UniProtKB-KW"/>
</dbReference>
<dbReference type="EMBL" id="ACPB03014728">
    <property type="status" value="NOT_ANNOTATED_CDS"/>
    <property type="molecule type" value="Genomic_DNA"/>
</dbReference>
<evidence type="ECO:0000256" key="4">
    <source>
        <dbReference type="ARBA" id="ARBA00004123"/>
    </source>
</evidence>
<evidence type="ECO:0000256" key="8">
    <source>
        <dbReference type="ARBA" id="ARBA00022801"/>
    </source>
</evidence>
<dbReference type="SMART" id="SM01124">
    <property type="entry name" value="DBR1"/>
    <property type="match status" value="1"/>
</dbReference>
<comment type="cofactor">
    <cofactor evidence="1">
        <name>Mn(2+)</name>
        <dbReference type="ChEBI" id="CHEBI:29035"/>
    </cofactor>
</comment>
<dbReference type="Pfam" id="PF00149">
    <property type="entry name" value="Metallophos"/>
    <property type="match status" value="1"/>
</dbReference>
<dbReference type="PANTHER" id="PTHR12849">
    <property type="entry name" value="RNA LARIAT DEBRANCHING ENZYME"/>
    <property type="match status" value="1"/>
</dbReference>
<organism evidence="15 16">
    <name type="scientific">Rhodnius prolixus</name>
    <name type="common">Triatomid bug</name>
    <dbReference type="NCBI Taxonomy" id="13249"/>
    <lineage>
        <taxon>Eukaryota</taxon>
        <taxon>Metazoa</taxon>
        <taxon>Ecdysozoa</taxon>
        <taxon>Arthropoda</taxon>
        <taxon>Hexapoda</taxon>
        <taxon>Insecta</taxon>
        <taxon>Pterygota</taxon>
        <taxon>Neoptera</taxon>
        <taxon>Paraneoptera</taxon>
        <taxon>Hemiptera</taxon>
        <taxon>Heteroptera</taxon>
        <taxon>Panheteroptera</taxon>
        <taxon>Cimicomorpha</taxon>
        <taxon>Reduviidae</taxon>
        <taxon>Triatominae</taxon>
        <taxon>Rhodnius</taxon>
    </lineage>
</organism>
<evidence type="ECO:0000256" key="3">
    <source>
        <dbReference type="ARBA" id="ARBA00001954"/>
    </source>
</evidence>
<dbReference type="GO" id="GO:0000398">
    <property type="term" value="P:mRNA splicing, via spliceosome"/>
    <property type="evidence" value="ECO:0007669"/>
    <property type="project" value="TreeGrafter"/>
</dbReference>
<evidence type="ECO:0000256" key="5">
    <source>
        <dbReference type="ARBA" id="ARBA00006045"/>
    </source>
</evidence>
<dbReference type="eggNOG" id="KOG2863">
    <property type="taxonomic scope" value="Eukaryota"/>
</dbReference>
<dbReference type="InterPro" id="IPR007708">
    <property type="entry name" value="DBR1_C"/>
</dbReference>
<evidence type="ECO:0000256" key="7">
    <source>
        <dbReference type="ARBA" id="ARBA00022723"/>
    </source>
</evidence>
<name>T1I1S4_RHOPR</name>
<dbReference type="VEuPathDB" id="VectorBase:RPRC010244"/>
<proteinExistence type="inferred from homology"/>
<keyword evidence="7" id="KW-0479">Metal-binding</keyword>
<feature type="domain" description="Lariat debranching enzyme C-terminal" evidence="14">
    <location>
        <begin position="235"/>
        <end position="376"/>
    </location>
</feature>
<keyword evidence="9" id="KW-0862">Zinc</keyword>
<dbReference type="OMA" id="CARFEVS"/>
<dbReference type="Proteomes" id="UP000015103">
    <property type="component" value="Unassembled WGS sequence"/>
</dbReference>
<protein>
    <submittedName>
        <fullName evidence="15">DBR1 domain-containing protein</fullName>
    </submittedName>
</protein>
<dbReference type="Pfam" id="PF05011">
    <property type="entry name" value="DBR1"/>
    <property type="match status" value="1"/>
</dbReference>
<comment type="function">
    <text evidence="13">Cleaves the 2'-5' phosphodiester linkage at the branch point of lariat intron pre-mRNAs after splicing and converts them into linear molecules that are subsequently degraded. It thereby facilitates ribonucleotide turnover.</text>
</comment>
<reference evidence="15" key="1">
    <citation type="submission" date="2015-05" db="UniProtKB">
        <authorList>
            <consortium name="EnsemblMetazoa"/>
        </authorList>
    </citation>
    <scope>IDENTIFICATION</scope>
</reference>
<comment type="similarity">
    <text evidence="5">Belongs to the lariat debranching enzyme family.</text>
</comment>
<dbReference type="InParanoid" id="T1I1S4"/>
<evidence type="ECO:0000313" key="15">
    <source>
        <dbReference type="EnsemblMetazoa" id="RPRC010244-PA"/>
    </source>
</evidence>
<dbReference type="GO" id="GO:0008419">
    <property type="term" value="F:RNA lariat debranching enzyme activity"/>
    <property type="evidence" value="ECO:0007669"/>
    <property type="project" value="TreeGrafter"/>
</dbReference>
<sequence length="416" mass="47408">MKIAVEGCAHGELEKIYESIEFLEKKGGFKVDLLICCGDFQATRNVEDLKSLAAPPKYRELCTFYKYYSGEKTAPVLTIFIGGNHEASNYLQELPYGGWVAPNIYYLGNAGIINVAGIRIGGISGIFKERDYHKGRFEKPPYTEQSKRSVYHIRNLDVFRFKQVNSSIDIFISHDWPRGIHKYGNYHQLLKLKPFFSEDINENKLGSPPCEDLLYLLKPTYWFAAHMHCKFVGIVPHKDDQRVTKFLALDKCLPKRKFLQIISVDHDTEKPIEIKYDLEWLCILHYTNHLISIESSMVYMPGPGCDERWIFTPTEDEQEFILEKMGGDLRVPLNFAPTAPTQDELHSTPKKSRSTAPILNSQTVEFCEKLGIDDPLALLLEKTNSLNYATQTLNNSSPAQDTSENSISASFVDSEV</sequence>
<comment type="subcellular location">
    <subcellularLocation>
        <location evidence="4">Nucleus</location>
    </subcellularLocation>
</comment>
<comment type="cofactor">
    <cofactor evidence="2">
        <name>Zn(2+)</name>
        <dbReference type="ChEBI" id="CHEBI:29105"/>
    </cofactor>
</comment>
<dbReference type="InterPro" id="IPR004843">
    <property type="entry name" value="Calcineurin-like_PHP"/>
</dbReference>
<comment type="cofactor">
    <cofactor evidence="3">
        <name>Fe(2+)</name>
        <dbReference type="ChEBI" id="CHEBI:29033"/>
    </cofactor>
</comment>
<dbReference type="AlphaFoldDB" id="T1I1S4"/>
<dbReference type="CDD" id="cd00844">
    <property type="entry name" value="MPP_Dbr1_N"/>
    <property type="match status" value="1"/>
</dbReference>
<dbReference type="SUPFAM" id="SSF56300">
    <property type="entry name" value="Metallo-dependent phosphatases"/>
    <property type="match status" value="1"/>
</dbReference>
<evidence type="ECO:0000256" key="12">
    <source>
        <dbReference type="ARBA" id="ARBA00023242"/>
    </source>
</evidence>
<evidence type="ECO:0000256" key="13">
    <source>
        <dbReference type="ARBA" id="ARBA00058627"/>
    </source>
</evidence>
<dbReference type="GO" id="GO:0005634">
    <property type="term" value="C:nucleus"/>
    <property type="evidence" value="ECO:0007669"/>
    <property type="project" value="UniProtKB-SubCell"/>
</dbReference>
<keyword evidence="6" id="KW-0507">mRNA processing</keyword>
<evidence type="ECO:0000256" key="6">
    <source>
        <dbReference type="ARBA" id="ARBA00022664"/>
    </source>
</evidence>
<evidence type="ECO:0000256" key="10">
    <source>
        <dbReference type="ARBA" id="ARBA00023004"/>
    </source>
</evidence>
<evidence type="ECO:0000259" key="14">
    <source>
        <dbReference type="SMART" id="SM01124"/>
    </source>
</evidence>
<evidence type="ECO:0000256" key="2">
    <source>
        <dbReference type="ARBA" id="ARBA00001947"/>
    </source>
</evidence>
<dbReference type="PANTHER" id="PTHR12849:SF0">
    <property type="entry name" value="LARIAT DEBRANCHING ENZYME"/>
    <property type="match status" value="1"/>
</dbReference>
<dbReference type="EnsemblMetazoa" id="RPRC010244-RA">
    <property type="protein sequence ID" value="RPRC010244-PA"/>
    <property type="gene ID" value="RPRC010244"/>
</dbReference>
<dbReference type="HOGENOM" id="CLU_005893_1_0_1"/>
<evidence type="ECO:0000256" key="11">
    <source>
        <dbReference type="ARBA" id="ARBA00023211"/>
    </source>
</evidence>
<dbReference type="FunFam" id="3.60.21.10:FF:000035">
    <property type="entry name" value="Lariat debranching enzyme"/>
    <property type="match status" value="1"/>
</dbReference>
<keyword evidence="12" id="KW-0539">Nucleus</keyword>
<evidence type="ECO:0000313" key="16">
    <source>
        <dbReference type="Proteomes" id="UP000015103"/>
    </source>
</evidence>
<evidence type="ECO:0000256" key="9">
    <source>
        <dbReference type="ARBA" id="ARBA00022833"/>
    </source>
</evidence>
<dbReference type="InterPro" id="IPR041816">
    <property type="entry name" value="Dbr1_N"/>
</dbReference>
<keyword evidence="11" id="KW-0464">Manganese</keyword>
<dbReference type="InterPro" id="IPR029052">
    <property type="entry name" value="Metallo-depent_PP-like"/>
</dbReference>
<evidence type="ECO:0000256" key="1">
    <source>
        <dbReference type="ARBA" id="ARBA00001936"/>
    </source>
</evidence>
<dbReference type="Gene3D" id="3.60.21.10">
    <property type="match status" value="1"/>
</dbReference>
<keyword evidence="16" id="KW-1185">Reference proteome</keyword>
<keyword evidence="8" id="KW-0378">Hydrolase</keyword>